<evidence type="ECO:0000313" key="2">
    <source>
        <dbReference type="Proteomes" id="UP001500279"/>
    </source>
</evidence>
<sequence length="44" mass="4472">MSIETTVISAADVALLQEVDAFEIVDTQSVDAVAAQAVGCLSCS</sequence>
<comment type="caution">
    <text evidence="1">The sequence shown here is derived from an EMBL/GenBank/DDBJ whole genome shotgun (WGS) entry which is preliminary data.</text>
</comment>
<accession>A0ABN1JP32</accession>
<dbReference type="EMBL" id="BAAAEW010000004">
    <property type="protein sequence ID" value="GAA0743335.1"/>
    <property type="molecule type" value="Genomic_DNA"/>
</dbReference>
<gene>
    <name evidence="1" type="ORF">GCM10009107_07760</name>
</gene>
<name>A0ABN1JP32_9BURK</name>
<protein>
    <recommendedName>
        <fullName evidence="3">Thiocillin family RiPP</fullName>
    </recommendedName>
</protein>
<reference evidence="1 2" key="1">
    <citation type="journal article" date="2019" name="Int. J. Syst. Evol. Microbiol.">
        <title>The Global Catalogue of Microorganisms (GCM) 10K type strain sequencing project: providing services to taxonomists for standard genome sequencing and annotation.</title>
        <authorList>
            <consortium name="The Broad Institute Genomics Platform"/>
            <consortium name="The Broad Institute Genome Sequencing Center for Infectious Disease"/>
            <person name="Wu L."/>
            <person name="Ma J."/>
        </authorList>
    </citation>
    <scope>NUCLEOTIDE SEQUENCE [LARGE SCALE GENOMIC DNA]</scope>
    <source>
        <strain evidence="1 2">JCM 15503</strain>
    </source>
</reference>
<keyword evidence="2" id="KW-1185">Reference proteome</keyword>
<proteinExistence type="predicted"/>
<organism evidence="1 2">
    <name type="scientific">Ideonella azotifigens</name>
    <dbReference type="NCBI Taxonomy" id="513160"/>
    <lineage>
        <taxon>Bacteria</taxon>
        <taxon>Pseudomonadati</taxon>
        <taxon>Pseudomonadota</taxon>
        <taxon>Betaproteobacteria</taxon>
        <taxon>Burkholderiales</taxon>
        <taxon>Sphaerotilaceae</taxon>
        <taxon>Ideonella</taxon>
    </lineage>
</organism>
<dbReference type="Proteomes" id="UP001500279">
    <property type="component" value="Unassembled WGS sequence"/>
</dbReference>
<evidence type="ECO:0000313" key="1">
    <source>
        <dbReference type="EMBL" id="GAA0743335.1"/>
    </source>
</evidence>
<dbReference type="RefSeq" id="WP_259372474.1">
    <property type="nucleotide sequence ID" value="NZ_BAAAEW010000004.1"/>
</dbReference>
<evidence type="ECO:0008006" key="3">
    <source>
        <dbReference type="Google" id="ProtNLM"/>
    </source>
</evidence>